<protein>
    <recommendedName>
        <fullName evidence="3">Phage tail protein</fullName>
    </recommendedName>
</protein>
<dbReference type="EMBL" id="JBIHSN010000003">
    <property type="protein sequence ID" value="MFH0267219.1"/>
    <property type="molecule type" value="Genomic_DNA"/>
</dbReference>
<gene>
    <name evidence="1" type="ORF">ACGRQ9_17375</name>
</gene>
<proteinExistence type="predicted"/>
<accession>A0ABW7J261</accession>
<evidence type="ECO:0008006" key="3">
    <source>
        <dbReference type="Google" id="ProtNLM"/>
    </source>
</evidence>
<sequence length="66" mass="7635">MTNRERLAFYLEAEKRILLSQSVETADGEKLTLANLASVQNEIKRLQNLIAKEGRCRGVIRRNYLE</sequence>
<evidence type="ECO:0000313" key="2">
    <source>
        <dbReference type="Proteomes" id="UP001607151"/>
    </source>
</evidence>
<comment type="caution">
    <text evidence="1">The sequence shown here is derived from an EMBL/GenBank/DDBJ whole genome shotgun (WGS) entry which is preliminary data.</text>
</comment>
<dbReference type="RefSeq" id="WP_394608734.1">
    <property type="nucleotide sequence ID" value="NZ_JBIHSN010000003.1"/>
</dbReference>
<evidence type="ECO:0000313" key="1">
    <source>
        <dbReference type="EMBL" id="MFH0267219.1"/>
    </source>
</evidence>
<name>A0ABW7J261_9VIBR</name>
<dbReference type="Proteomes" id="UP001607151">
    <property type="component" value="Unassembled WGS sequence"/>
</dbReference>
<organism evidence="1 2">
    <name type="scientific">Vibrio rumoiensis</name>
    <dbReference type="NCBI Taxonomy" id="76258"/>
    <lineage>
        <taxon>Bacteria</taxon>
        <taxon>Pseudomonadati</taxon>
        <taxon>Pseudomonadota</taxon>
        <taxon>Gammaproteobacteria</taxon>
        <taxon>Vibrionales</taxon>
        <taxon>Vibrionaceae</taxon>
        <taxon>Vibrio</taxon>
    </lineage>
</organism>
<reference evidence="1 2" key="1">
    <citation type="submission" date="2024-10" db="EMBL/GenBank/DDBJ databases">
        <authorList>
            <person name="Yibar A."/>
            <person name="Saticioglu I.B."/>
            <person name="Duman M."/>
            <person name="Ajmi N."/>
            <person name="Gurler F."/>
            <person name="Ay H."/>
            <person name="Onuk E."/>
            <person name="Guler S."/>
            <person name="Romalde J.L."/>
        </authorList>
    </citation>
    <scope>NUCLEOTIDE SEQUENCE [LARGE SCALE GENOMIC DNA]</scope>
    <source>
        <strain evidence="1 2">14-MA-B</strain>
    </source>
</reference>
<keyword evidence="2" id="KW-1185">Reference proteome</keyword>